<evidence type="ECO:0000313" key="2">
    <source>
        <dbReference type="Proteomes" id="UP000238296"/>
    </source>
</evidence>
<accession>A0A2S8BN00</accession>
<proteinExistence type="predicted"/>
<name>A0A2S8BN00_9MYCO</name>
<reference evidence="1 2" key="1">
    <citation type="journal article" date="2017" name="Int. J. Syst. Evol. Microbiol.">
        <title>Mycobacterium talmoniae sp. nov., a slowly growing mycobacterium isolated from human respiratory samples.</title>
        <authorList>
            <person name="Davidson R.M."/>
            <person name="DeGroote M.A."/>
            <person name="Marola J.L."/>
            <person name="Buss S."/>
            <person name="Jones V."/>
            <person name="McNeil M.R."/>
            <person name="Freifeld A.G."/>
            <person name="Elaine Epperson L."/>
            <person name="Hasan N.A."/>
            <person name="Jackson M."/>
            <person name="Iwen P.C."/>
            <person name="Salfinger M."/>
            <person name="Strong M."/>
        </authorList>
    </citation>
    <scope>NUCLEOTIDE SEQUENCE [LARGE SCALE GENOMIC DNA]</scope>
    <source>
        <strain evidence="1 2">ATCC BAA-2683</strain>
    </source>
</reference>
<dbReference type="Proteomes" id="UP000238296">
    <property type="component" value="Unassembled WGS sequence"/>
</dbReference>
<organism evidence="1 2">
    <name type="scientific">Mycobacterium talmoniae</name>
    <dbReference type="NCBI Taxonomy" id="1858794"/>
    <lineage>
        <taxon>Bacteria</taxon>
        <taxon>Bacillati</taxon>
        <taxon>Actinomycetota</taxon>
        <taxon>Actinomycetes</taxon>
        <taxon>Mycobacteriales</taxon>
        <taxon>Mycobacteriaceae</taxon>
        <taxon>Mycobacterium</taxon>
    </lineage>
</organism>
<gene>
    <name evidence="1" type="ORF">C1Y40_01720</name>
</gene>
<dbReference type="EMBL" id="PPEA01000249">
    <property type="protein sequence ID" value="PQM48084.1"/>
    <property type="molecule type" value="Genomic_DNA"/>
</dbReference>
<dbReference type="AlphaFoldDB" id="A0A2S8BN00"/>
<evidence type="ECO:0000313" key="1">
    <source>
        <dbReference type="EMBL" id="PQM48084.1"/>
    </source>
</evidence>
<comment type="caution">
    <text evidence="1">The sequence shown here is derived from an EMBL/GenBank/DDBJ whole genome shotgun (WGS) entry which is preliminary data.</text>
</comment>
<sequence length="807" mass="85366">MAGRWVRVAQLVAFDGQPVAVELTPAGHRPHVGGHVPVGGQQLGGPQRLGHRHPGGQQLGGAGATLGRRAVAVDAAQQPLHVEVVRLGRLHVGLVVDGQVEEHVFRVLAVHPGQPAFDDVRDLVGERRIVGDHRRIRGRQQQRMAVGVLQTLPGQGGAPGGGAQQEAAGHLVAGRPQAVAGALESEHRIEDVERDHRHVVGGIRGAHRREAGRRPGLVDALVQDLADFAFLVGQHQFGVHRGVQLPVAVVDLQRREPRVHPEGAGLVGNDRYQPRADFLVPQQFLEDPHGGHGGGHLLVARALLHRGVGVAAGQGQCLGLGATLRHETAQGATAVEQVADLRRVRAGVVVRRQVRVVVQLLVGDRDSHGIPEVLEVLQPELLHLVGGVAAGEVGAQPVALDGLGQDHRRLTLVLDGRSVGRVQLAVVVAAALEVPDLLIGQVGDQRLGARVAAEEVVAHVAAVVGLIGLVVPVGGDVHQVDQRAVLVGVQQRIPLPAPHHLDDVPAGTAEERFQLLDDLAVAAHRAVQALQVAVDHEGQVVQRVQRRDVRQPAAFRLVHLAVAQETPHMLIGGVLDAAVVQVVVEPGLVDGVHRAQAHRHRRELPEVGHQPRVRVGRQPAAGVGMLLTEPVELVGGQPALQKGPGVDAGGGVALDEHLVAAAGMRFAAEEVVEPDLIQRRRRRVGRDVAAHAHPGALRAVHHDGRVPADPGPVPSFDVLVAGEPRFQLGGDGVDVVGGRQRRDRHPLLAGAFQQPQHQVAGPRRTRPLPQFVEGLQPFGGFFGVDVGQIRGDALADHPNPVGFTCAA</sequence>
<protein>
    <submittedName>
        <fullName evidence="1">Uncharacterized protein</fullName>
    </submittedName>
</protein>